<evidence type="ECO:0000256" key="4">
    <source>
        <dbReference type="ARBA" id="ARBA00023015"/>
    </source>
</evidence>
<evidence type="ECO:0000256" key="6">
    <source>
        <dbReference type="ARBA" id="ARBA00023163"/>
    </source>
</evidence>
<keyword evidence="2" id="KW-0936">Ethylene signaling pathway</keyword>
<evidence type="ECO:0000256" key="1">
    <source>
        <dbReference type="ARBA" id="ARBA00004123"/>
    </source>
</evidence>
<dbReference type="GO" id="GO:0006952">
    <property type="term" value="P:defense response"/>
    <property type="evidence" value="ECO:0007669"/>
    <property type="project" value="UniProtKB-KW"/>
</dbReference>
<comment type="subcellular location">
    <subcellularLocation>
        <location evidence="1">Nucleus</location>
    </subcellularLocation>
</comment>
<comment type="caution">
    <text evidence="10">The sequence shown here is derived from an EMBL/GenBank/DDBJ whole genome shotgun (WGS) entry which is preliminary data.</text>
</comment>
<keyword evidence="11" id="KW-1185">Reference proteome</keyword>
<dbReference type="GO" id="GO:0009873">
    <property type="term" value="P:ethylene-activated signaling pathway"/>
    <property type="evidence" value="ECO:0007669"/>
    <property type="project" value="UniProtKB-KW"/>
</dbReference>
<evidence type="ECO:0000259" key="9">
    <source>
        <dbReference type="PROSITE" id="PS51032"/>
    </source>
</evidence>
<evidence type="ECO:0000256" key="5">
    <source>
        <dbReference type="ARBA" id="ARBA00023125"/>
    </source>
</evidence>
<dbReference type="PANTHER" id="PTHR31677:SF228">
    <property type="entry name" value="ETHYLENE-RESPONSIVE TRANSCRIPTION FACTOR 10-RELATED"/>
    <property type="match status" value="1"/>
</dbReference>
<keyword evidence="6" id="KW-0804">Transcription</keyword>
<dbReference type="FunFam" id="3.30.730.10:FF:000001">
    <property type="entry name" value="Ethylene-responsive transcription factor 2"/>
    <property type="match status" value="1"/>
</dbReference>
<evidence type="ECO:0000256" key="2">
    <source>
        <dbReference type="ARBA" id="ARBA00022745"/>
    </source>
</evidence>
<dbReference type="GO" id="GO:0005634">
    <property type="term" value="C:nucleus"/>
    <property type="evidence" value="ECO:0007669"/>
    <property type="project" value="UniProtKB-SubCell"/>
</dbReference>
<gene>
    <name evidence="10" type="ORF">CASFOL_014271</name>
</gene>
<dbReference type="AlphaFoldDB" id="A0ABD3DP48"/>
<evidence type="ECO:0000256" key="3">
    <source>
        <dbReference type="ARBA" id="ARBA00022821"/>
    </source>
</evidence>
<dbReference type="SMART" id="SM00380">
    <property type="entry name" value="AP2"/>
    <property type="match status" value="1"/>
</dbReference>
<evidence type="ECO:0000256" key="8">
    <source>
        <dbReference type="SAM" id="MobiDB-lite"/>
    </source>
</evidence>
<feature type="region of interest" description="Disordered" evidence="8">
    <location>
        <begin position="159"/>
        <end position="181"/>
    </location>
</feature>
<reference evidence="11" key="1">
    <citation type="journal article" date="2024" name="IScience">
        <title>Strigolactones Initiate the Formation of Haustorium-like Structures in Castilleja.</title>
        <authorList>
            <person name="Buerger M."/>
            <person name="Peterson D."/>
            <person name="Chory J."/>
        </authorList>
    </citation>
    <scope>NUCLEOTIDE SEQUENCE [LARGE SCALE GENOMIC DNA]</scope>
</reference>
<evidence type="ECO:0000256" key="7">
    <source>
        <dbReference type="ARBA" id="ARBA00023242"/>
    </source>
</evidence>
<keyword evidence="3" id="KW-0611">Plant defense</keyword>
<dbReference type="InterPro" id="IPR016177">
    <property type="entry name" value="DNA-bd_dom_sf"/>
</dbReference>
<evidence type="ECO:0000313" key="10">
    <source>
        <dbReference type="EMBL" id="KAL3643456.1"/>
    </source>
</evidence>
<feature type="domain" description="AP2/ERF" evidence="9">
    <location>
        <begin position="19"/>
        <end position="76"/>
    </location>
</feature>
<dbReference type="CDD" id="cd00018">
    <property type="entry name" value="AP2"/>
    <property type="match status" value="1"/>
</dbReference>
<accession>A0ABD3DP48</accession>
<dbReference type="SUPFAM" id="SSF54171">
    <property type="entry name" value="DNA-binding domain"/>
    <property type="match status" value="1"/>
</dbReference>
<organism evidence="10 11">
    <name type="scientific">Castilleja foliolosa</name>
    <dbReference type="NCBI Taxonomy" id="1961234"/>
    <lineage>
        <taxon>Eukaryota</taxon>
        <taxon>Viridiplantae</taxon>
        <taxon>Streptophyta</taxon>
        <taxon>Embryophyta</taxon>
        <taxon>Tracheophyta</taxon>
        <taxon>Spermatophyta</taxon>
        <taxon>Magnoliopsida</taxon>
        <taxon>eudicotyledons</taxon>
        <taxon>Gunneridae</taxon>
        <taxon>Pentapetalae</taxon>
        <taxon>asterids</taxon>
        <taxon>lamiids</taxon>
        <taxon>Lamiales</taxon>
        <taxon>Orobanchaceae</taxon>
        <taxon>Pedicularideae</taxon>
        <taxon>Castillejinae</taxon>
        <taxon>Castilleja</taxon>
    </lineage>
</organism>
<dbReference type="GO" id="GO:0003677">
    <property type="term" value="F:DNA binding"/>
    <property type="evidence" value="ECO:0007669"/>
    <property type="project" value="UniProtKB-KW"/>
</dbReference>
<dbReference type="Proteomes" id="UP001632038">
    <property type="component" value="Unassembled WGS sequence"/>
</dbReference>
<feature type="region of interest" description="Disordered" evidence="8">
    <location>
        <begin position="1"/>
        <end position="20"/>
    </location>
</feature>
<dbReference type="PRINTS" id="PR00367">
    <property type="entry name" value="ETHRSPELEMNT"/>
</dbReference>
<dbReference type="PANTHER" id="PTHR31677">
    <property type="entry name" value="AP2 DOMAIN CLASS TRANSCRIPTION FACTOR"/>
    <property type="match status" value="1"/>
</dbReference>
<keyword evidence="4" id="KW-0805">Transcription regulation</keyword>
<name>A0ABD3DP48_9LAMI</name>
<evidence type="ECO:0000313" key="11">
    <source>
        <dbReference type="Proteomes" id="UP001632038"/>
    </source>
</evidence>
<keyword evidence="7" id="KW-0539">Nucleus</keyword>
<proteinExistence type="predicted"/>
<dbReference type="Gene3D" id="3.30.730.10">
    <property type="entry name" value="AP2/ERF domain"/>
    <property type="match status" value="1"/>
</dbReference>
<sequence>MAERSNTRATEVDGGNGRHYRGIRMRPRGRYVAEIRDPVRQIHVWLGTFSTAEAAARAYDNAAFRFRGPKAKTNFPLPERCIIHRGQTPAAAESRILDFSLGSRWGMNLLPFRPAAAPVAAGGVPAAGFVKILPRPGPKMLNLSLVSRQDIMEAMMGKTRRTQRGRALSEPGSSSAFVEPPETALSRGFNLDLDLNFPPPETR</sequence>
<dbReference type="Pfam" id="PF00847">
    <property type="entry name" value="AP2"/>
    <property type="match status" value="1"/>
</dbReference>
<keyword evidence="5" id="KW-0238">DNA-binding</keyword>
<dbReference type="EMBL" id="JAVIJP010000016">
    <property type="protein sequence ID" value="KAL3643456.1"/>
    <property type="molecule type" value="Genomic_DNA"/>
</dbReference>
<dbReference type="InterPro" id="IPR036955">
    <property type="entry name" value="AP2/ERF_dom_sf"/>
</dbReference>
<dbReference type="PROSITE" id="PS51032">
    <property type="entry name" value="AP2_ERF"/>
    <property type="match status" value="1"/>
</dbReference>
<dbReference type="InterPro" id="IPR001471">
    <property type="entry name" value="AP2/ERF_dom"/>
</dbReference>
<protein>
    <recommendedName>
        <fullName evidence="9">AP2/ERF domain-containing protein</fullName>
    </recommendedName>
</protein>